<dbReference type="PROSITE" id="PS00383">
    <property type="entry name" value="TYR_PHOSPHATASE_1"/>
    <property type="match status" value="1"/>
</dbReference>
<evidence type="ECO:0000259" key="6">
    <source>
        <dbReference type="PROSITE" id="PS50055"/>
    </source>
</evidence>
<evidence type="ECO:0000256" key="1">
    <source>
        <dbReference type="ARBA" id="ARBA00013064"/>
    </source>
</evidence>
<dbReference type="SMART" id="SM00404">
    <property type="entry name" value="PTPc_motif"/>
    <property type="match status" value="1"/>
</dbReference>
<dbReference type="Gene3D" id="3.90.190.10">
    <property type="entry name" value="Protein tyrosine phosphatase superfamily"/>
    <property type="match status" value="1"/>
</dbReference>
<feature type="domain" description="Tyrosine-protein phosphatase" evidence="6">
    <location>
        <begin position="1"/>
        <end position="176"/>
    </location>
</feature>
<organism evidence="8 9">
    <name type="scientific">Hymenochirus boettgeri</name>
    <name type="common">Congo dwarf clawed frog</name>
    <dbReference type="NCBI Taxonomy" id="247094"/>
    <lineage>
        <taxon>Eukaryota</taxon>
        <taxon>Metazoa</taxon>
        <taxon>Chordata</taxon>
        <taxon>Craniata</taxon>
        <taxon>Vertebrata</taxon>
        <taxon>Euteleostomi</taxon>
        <taxon>Amphibia</taxon>
        <taxon>Batrachia</taxon>
        <taxon>Anura</taxon>
        <taxon>Pipoidea</taxon>
        <taxon>Pipidae</taxon>
        <taxon>Pipinae</taxon>
        <taxon>Hymenochirus</taxon>
    </lineage>
</organism>
<dbReference type="GO" id="GO:0000278">
    <property type="term" value="P:mitotic cell cycle"/>
    <property type="evidence" value="ECO:0007669"/>
    <property type="project" value="TreeGrafter"/>
</dbReference>
<dbReference type="SMART" id="SM00194">
    <property type="entry name" value="PTPc"/>
    <property type="match status" value="1"/>
</dbReference>
<dbReference type="Proteomes" id="UP000812440">
    <property type="component" value="Unassembled WGS sequence"/>
</dbReference>
<keyword evidence="4" id="KW-0727">SH2 domain</keyword>
<dbReference type="GO" id="GO:0001784">
    <property type="term" value="F:phosphotyrosine residue binding"/>
    <property type="evidence" value="ECO:0007669"/>
    <property type="project" value="TreeGrafter"/>
</dbReference>
<dbReference type="InterPro" id="IPR000242">
    <property type="entry name" value="PTP_cat"/>
</dbReference>
<evidence type="ECO:0000256" key="2">
    <source>
        <dbReference type="ARBA" id="ARBA00022801"/>
    </source>
</evidence>
<dbReference type="PROSITE" id="PS50055">
    <property type="entry name" value="TYR_PHOSPHATASE_PTP"/>
    <property type="match status" value="1"/>
</dbReference>
<keyword evidence="3" id="KW-0904">Protein phosphatase</keyword>
<dbReference type="PANTHER" id="PTHR46257:SF4">
    <property type="entry name" value="TYROSINE-PROTEIN PHOSPHATASE NON-RECEPTOR TYPE 6"/>
    <property type="match status" value="1"/>
</dbReference>
<accession>A0A8T2IBX2</accession>
<proteinExistence type="predicted"/>
<evidence type="ECO:0000256" key="4">
    <source>
        <dbReference type="ARBA" id="ARBA00022999"/>
    </source>
</evidence>
<evidence type="ECO:0000313" key="8">
    <source>
        <dbReference type="EMBL" id="KAG8430069.1"/>
    </source>
</evidence>
<evidence type="ECO:0000313" key="9">
    <source>
        <dbReference type="Proteomes" id="UP000812440"/>
    </source>
</evidence>
<dbReference type="GO" id="GO:0004726">
    <property type="term" value="F:non-membrane spanning protein tyrosine phosphatase activity"/>
    <property type="evidence" value="ECO:0007669"/>
    <property type="project" value="TreeGrafter"/>
</dbReference>
<protein>
    <recommendedName>
        <fullName evidence="1">protein-tyrosine-phosphatase</fullName>
        <ecNumber evidence="1">3.1.3.48</ecNumber>
    </recommendedName>
</protein>
<dbReference type="OrthoDB" id="8815311at2759"/>
<dbReference type="GO" id="GO:0030154">
    <property type="term" value="P:cell differentiation"/>
    <property type="evidence" value="ECO:0007669"/>
    <property type="project" value="TreeGrafter"/>
</dbReference>
<feature type="domain" description="Tyrosine specific protein phosphatases" evidence="7">
    <location>
        <begin position="91"/>
        <end position="167"/>
    </location>
</feature>
<dbReference type="PRINTS" id="PR00700">
    <property type="entry name" value="PRTYPHPHTASE"/>
</dbReference>
<feature type="compositionally biased region" description="Basic and acidic residues" evidence="5">
    <location>
        <begin position="226"/>
        <end position="246"/>
    </location>
</feature>
<evidence type="ECO:0000259" key="7">
    <source>
        <dbReference type="PROSITE" id="PS50056"/>
    </source>
</evidence>
<evidence type="ECO:0000256" key="3">
    <source>
        <dbReference type="ARBA" id="ARBA00022912"/>
    </source>
</evidence>
<keyword evidence="2" id="KW-0378">Hydrolase</keyword>
<dbReference type="PROSITE" id="PS50056">
    <property type="entry name" value="TYR_PHOSPHATASE_2"/>
    <property type="match status" value="1"/>
</dbReference>
<dbReference type="InterPro" id="IPR029021">
    <property type="entry name" value="Prot-tyrosine_phosphatase-like"/>
</dbReference>
<evidence type="ECO:0000256" key="5">
    <source>
        <dbReference type="SAM" id="MobiDB-lite"/>
    </source>
</evidence>
<dbReference type="InterPro" id="IPR000387">
    <property type="entry name" value="Tyr_Pase_dom"/>
</dbReference>
<dbReference type="Pfam" id="PF00102">
    <property type="entry name" value="Y_phosphatase"/>
    <property type="match status" value="1"/>
</dbReference>
<dbReference type="InterPro" id="IPR052123">
    <property type="entry name" value="Non-rcpt_Tyr_Phosphatase"/>
</dbReference>
<dbReference type="EC" id="3.1.3.48" evidence="1"/>
<dbReference type="PANTHER" id="PTHR46257">
    <property type="entry name" value="TYROSINE-PROTEIN PHOSPHATASE CORKSCREW"/>
    <property type="match status" value="1"/>
</dbReference>
<comment type="caution">
    <text evidence="8">The sequence shown here is derived from an EMBL/GenBank/DDBJ whole genome shotgun (WGS) entry which is preliminary data.</text>
</comment>
<dbReference type="EMBL" id="JAACNH010001620">
    <property type="protein sequence ID" value="KAG8430069.1"/>
    <property type="molecule type" value="Genomic_DNA"/>
</dbReference>
<feature type="region of interest" description="Disordered" evidence="5">
    <location>
        <begin position="208"/>
        <end position="253"/>
    </location>
</feature>
<dbReference type="GO" id="GO:0035556">
    <property type="term" value="P:intracellular signal transduction"/>
    <property type="evidence" value="ECO:0007669"/>
    <property type="project" value="TreeGrafter"/>
</dbReference>
<dbReference type="InterPro" id="IPR003595">
    <property type="entry name" value="Tyr_Pase_cat"/>
</dbReference>
<dbReference type="EMBL" id="JAACNH010001620">
    <property type="protein sequence ID" value="KAG8430070.1"/>
    <property type="molecule type" value="Genomic_DNA"/>
</dbReference>
<dbReference type="AlphaFoldDB" id="A0A8T2IBX2"/>
<dbReference type="InterPro" id="IPR016130">
    <property type="entry name" value="Tyr_Pase_AS"/>
</dbReference>
<dbReference type="GO" id="GO:0005737">
    <property type="term" value="C:cytoplasm"/>
    <property type="evidence" value="ECO:0007669"/>
    <property type="project" value="TreeGrafter"/>
</dbReference>
<name>A0A8T2IBX2_9PIPI</name>
<dbReference type="SUPFAM" id="SSF52799">
    <property type="entry name" value="(Phosphotyrosine protein) phosphatases II"/>
    <property type="match status" value="1"/>
</dbReference>
<gene>
    <name evidence="8" type="ORF">GDO86_018529</name>
</gene>
<sequence length="253" mass="29364">MWVSSLLTPGTSSEEWETKCVPYWPDPNANRRKDFGRFWVELSSERECRDYLFRNLRLSLMENVEETREIYHYQYTMWPDHGVPSDPGGVLNFLQEVNGVQEKIPNAGPIIVHCSAGIGRTGTIIVIDMLVDVIQTKGVDSDIDVQKTIQMVRDQRSGMVQTEAQYKFIYLAIAHFIDFEKQRLKVLENSKQTEPEYGNLSVSMTKMKVTQSSSKKEQEETLYENLNKRKEKKETVKKKISEEKKSRSSLKKK</sequence>
<keyword evidence="9" id="KW-1185">Reference proteome</keyword>
<reference evidence="8" key="1">
    <citation type="thesis" date="2020" institute="ProQuest LLC" country="789 East Eisenhower Parkway, Ann Arbor, MI, USA">
        <title>Comparative Genomics and Chromosome Evolution.</title>
        <authorList>
            <person name="Mudd A.B."/>
        </authorList>
    </citation>
    <scope>NUCLEOTIDE SEQUENCE</scope>
    <source>
        <strain evidence="8">Female2</strain>
        <tissue evidence="8">Blood</tissue>
    </source>
</reference>